<evidence type="ECO:0000256" key="1">
    <source>
        <dbReference type="ARBA" id="ARBA00004651"/>
    </source>
</evidence>
<sequence>MLELLIGLVVTVGVGYFIVKEYKAAGVLLTAGITLLIITGLLGKQILPSSIASTGNSLTDSLEFVKYMLQHRGGGLGMQIMLLCGFAAYMTKIDANNVVVKQFSKPLSFIKSPYILLVAAYIVACLMSLAVSSATGLGVLLMATLFPMMTAMGISRPAAVAVCASPAAIILSPTSGDVVVAAEKAGLPLHVFAVETVLPVSISAIIVMAAAAFFWNRYLDKKENTPMVKTDISEITVTAPGYYSILPFLPILGVFIFNGSTIEGVQLDIYTIVVFSIFISAVVDFITKRFNGKATLEDLESCYEGMADAFKGVVMLLVAAGVFAQGLMSIGAIDNLIGLAEAAGAGGFALMLMLTGLTVAAAIATGSGNAPFYAFVELAPTLAAKMGLNPAFLIIPMLQASNLGRTISPVSGVIVATSGMAKISPFEVVKRTSVPVLAGLITVIGGTVVLVPMYA</sequence>
<dbReference type="InterPro" id="IPR004669">
    <property type="entry name" value="C4_dicarb_anaerob_car"/>
</dbReference>
<evidence type="ECO:0000256" key="3">
    <source>
        <dbReference type="ARBA" id="ARBA00022448"/>
    </source>
</evidence>
<organism evidence="9 10">
    <name type="scientific">Moritella yayanosii</name>
    <dbReference type="NCBI Taxonomy" id="69539"/>
    <lineage>
        <taxon>Bacteria</taxon>
        <taxon>Pseudomonadati</taxon>
        <taxon>Pseudomonadota</taxon>
        <taxon>Gammaproteobacteria</taxon>
        <taxon>Alteromonadales</taxon>
        <taxon>Moritellaceae</taxon>
        <taxon>Moritella</taxon>
    </lineage>
</organism>
<evidence type="ECO:0000256" key="5">
    <source>
        <dbReference type="ARBA" id="ARBA00022692"/>
    </source>
</evidence>
<comment type="similarity">
    <text evidence="2">Belongs to the DcuC/DcuD transporter (TC 2.A.61) family.</text>
</comment>
<dbReference type="NCBIfam" id="TIGR00771">
    <property type="entry name" value="DcuC"/>
    <property type="match status" value="1"/>
</dbReference>
<keyword evidence="4" id="KW-1003">Cell membrane</keyword>
<keyword evidence="5 8" id="KW-0812">Transmembrane</keyword>
<gene>
    <name evidence="9" type="primary">dcuC</name>
    <name evidence="9" type="ORF">MORIYA_0900</name>
</gene>
<dbReference type="Pfam" id="PF03606">
    <property type="entry name" value="DcuC"/>
    <property type="match status" value="1"/>
</dbReference>
<dbReference type="GO" id="GO:0015556">
    <property type="term" value="F:C4-dicarboxylate transmembrane transporter activity"/>
    <property type="evidence" value="ECO:0007669"/>
    <property type="project" value="InterPro"/>
</dbReference>
<dbReference type="KEGG" id="mya:MORIYA_0900"/>
<feature type="transmembrane region" description="Helical" evidence="8">
    <location>
        <begin position="196"/>
        <end position="215"/>
    </location>
</feature>
<evidence type="ECO:0000313" key="9">
    <source>
        <dbReference type="EMBL" id="SQD77378.1"/>
    </source>
</evidence>
<feature type="transmembrane region" description="Helical" evidence="8">
    <location>
        <begin position="158"/>
        <end position="176"/>
    </location>
</feature>
<keyword evidence="6 8" id="KW-1133">Transmembrane helix</keyword>
<dbReference type="EMBL" id="LS483250">
    <property type="protein sequence ID" value="SQD77378.1"/>
    <property type="molecule type" value="Genomic_DNA"/>
</dbReference>
<keyword evidence="7 8" id="KW-0472">Membrane</keyword>
<evidence type="ECO:0000256" key="6">
    <source>
        <dbReference type="ARBA" id="ARBA00022989"/>
    </source>
</evidence>
<dbReference type="InterPro" id="IPR018385">
    <property type="entry name" value="C4_dicarb_anaerob_car-like"/>
</dbReference>
<keyword evidence="10" id="KW-1185">Reference proteome</keyword>
<name>A0A330LNE9_9GAMM</name>
<dbReference type="NCBIfam" id="NF037994">
    <property type="entry name" value="DcuC_1"/>
    <property type="match status" value="1"/>
</dbReference>
<dbReference type="OrthoDB" id="1674075at2"/>
<dbReference type="AlphaFoldDB" id="A0A330LNE9"/>
<evidence type="ECO:0000256" key="4">
    <source>
        <dbReference type="ARBA" id="ARBA00022475"/>
    </source>
</evidence>
<feature type="transmembrane region" description="Helical" evidence="8">
    <location>
        <begin position="76"/>
        <end position="93"/>
    </location>
</feature>
<reference evidence="10" key="1">
    <citation type="submission" date="2018-05" db="EMBL/GenBank/DDBJ databases">
        <authorList>
            <person name="Cea G.-C."/>
            <person name="William W."/>
        </authorList>
    </citation>
    <scope>NUCLEOTIDE SEQUENCE [LARGE SCALE GENOMIC DNA]</scope>
    <source>
        <strain evidence="10">DB21MT 5</strain>
    </source>
</reference>
<feature type="transmembrane region" description="Helical" evidence="8">
    <location>
        <begin position="313"/>
        <end position="333"/>
    </location>
</feature>
<feature type="transmembrane region" description="Helical" evidence="8">
    <location>
        <begin position="436"/>
        <end position="454"/>
    </location>
</feature>
<dbReference type="PANTHER" id="PTHR42002:SF2">
    <property type="entry name" value="ANAEROBIC C4-DICARBOXYLATE TRANSPORTER DCUC-RELATED"/>
    <property type="match status" value="1"/>
</dbReference>
<evidence type="ECO:0000256" key="8">
    <source>
        <dbReference type="SAM" id="Phobius"/>
    </source>
</evidence>
<dbReference type="GO" id="GO:0005886">
    <property type="term" value="C:plasma membrane"/>
    <property type="evidence" value="ECO:0007669"/>
    <property type="project" value="UniProtKB-SubCell"/>
</dbReference>
<proteinExistence type="inferred from homology"/>
<evidence type="ECO:0000256" key="7">
    <source>
        <dbReference type="ARBA" id="ARBA00023136"/>
    </source>
</evidence>
<keyword evidence="3" id="KW-0813">Transport</keyword>
<feature type="transmembrane region" description="Helical" evidence="8">
    <location>
        <begin position="345"/>
        <end position="365"/>
    </location>
</feature>
<feature type="transmembrane region" description="Helical" evidence="8">
    <location>
        <begin position="25"/>
        <end position="43"/>
    </location>
</feature>
<comment type="subcellular location">
    <subcellularLocation>
        <location evidence="1">Cell membrane</location>
        <topology evidence="1">Multi-pass membrane protein</topology>
    </subcellularLocation>
</comment>
<dbReference type="RefSeq" id="WP_112712970.1">
    <property type="nucleotide sequence ID" value="NZ_LS483250.1"/>
</dbReference>
<dbReference type="NCBIfam" id="NF007937">
    <property type="entry name" value="PRK10654.1"/>
    <property type="match status" value="1"/>
</dbReference>
<feature type="transmembrane region" description="Helical" evidence="8">
    <location>
        <begin position="113"/>
        <end position="146"/>
    </location>
</feature>
<protein>
    <submittedName>
        <fullName evidence="9">Anaerobic C4-dicarboxylate transport</fullName>
    </submittedName>
</protein>
<dbReference type="PANTHER" id="PTHR42002">
    <property type="entry name" value="ANAEROBIC C4-DICARBOXYLATE TRANSPORTER DCUC-RELATED"/>
    <property type="match status" value="1"/>
</dbReference>
<accession>A0A330LNE9</accession>
<evidence type="ECO:0000313" key="10">
    <source>
        <dbReference type="Proteomes" id="UP000250163"/>
    </source>
</evidence>
<evidence type="ECO:0000256" key="2">
    <source>
        <dbReference type="ARBA" id="ARBA00005275"/>
    </source>
</evidence>
<feature type="transmembrane region" description="Helical" evidence="8">
    <location>
        <begin position="235"/>
        <end position="257"/>
    </location>
</feature>
<dbReference type="Proteomes" id="UP000250163">
    <property type="component" value="Chromosome MORIYA"/>
</dbReference>
<feature type="transmembrane region" description="Helical" evidence="8">
    <location>
        <begin position="269"/>
        <end position="287"/>
    </location>
</feature>